<dbReference type="InterPro" id="IPR027417">
    <property type="entry name" value="P-loop_NTPase"/>
</dbReference>
<dbReference type="SUPFAM" id="SSF52540">
    <property type="entry name" value="P-loop containing nucleoside triphosphate hydrolases"/>
    <property type="match status" value="1"/>
</dbReference>
<accession>A0A5N7APX9</accession>
<sequence length="97" mass="10434">MESNSARSFRCVRSIQNRRGSKAKVILLVGRLGAGKSSLTEIITGAEGLSSGGIHSSTDHCQVFDTNINGEESTSQNPPSTWASITTGEYQTFRNNK</sequence>
<proteinExistence type="predicted"/>
<dbReference type="AlphaFoldDB" id="A0A5N7APX9"/>
<keyword evidence="3" id="KW-1185">Reference proteome</keyword>
<evidence type="ECO:0000313" key="3">
    <source>
        <dbReference type="Proteomes" id="UP000326198"/>
    </source>
</evidence>
<dbReference type="EMBL" id="ML736492">
    <property type="protein sequence ID" value="KAE8371059.1"/>
    <property type="molecule type" value="Genomic_DNA"/>
</dbReference>
<organism evidence="2 3">
    <name type="scientific">Aspergillus bertholletiae</name>
    <dbReference type="NCBI Taxonomy" id="1226010"/>
    <lineage>
        <taxon>Eukaryota</taxon>
        <taxon>Fungi</taxon>
        <taxon>Dikarya</taxon>
        <taxon>Ascomycota</taxon>
        <taxon>Pezizomycotina</taxon>
        <taxon>Eurotiomycetes</taxon>
        <taxon>Eurotiomycetidae</taxon>
        <taxon>Eurotiales</taxon>
        <taxon>Aspergillaceae</taxon>
        <taxon>Aspergillus</taxon>
        <taxon>Aspergillus subgen. Circumdati</taxon>
    </lineage>
</organism>
<name>A0A5N7APX9_9EURO</name>
<evidence type="ECO:0000313" key="2">
    <source>
        <dbReference type="EMBL" id="KAE8371059.1"/>
    </source>
</evidence>
<evidence type="ECO:0000256" key="1">
    <source>
        <dbReference type="SAM" id="MobiDB-lite"/>
    </source>
</evidence>
<dbReference type="Proteomes" id="UP000326198">
    <property type="component" value="Unassembled WGS sequence"/>
</dbReference>
<reference evidence="2 3" key="1">
    <citation type="submission" date="2019-04" db="EMBL/GenBank/DDBJ databases">
        <title>Friends and foes A comparative genomics studyof 23 Aspergillus species from section Flavi.</title>
        <authorList>
            <consortium name="DOE Joint Genome Institute"/>
            <person name="Kjaerbolling I."/>
            <person name="Vesth T."/>
            <person name="Frisvad J.C."/>
            <person name="Nybo J.L."/>
            <person name="Theobald S."/>
            <person name="Kildgaard S."/>
            <person name="Isbrandt T."/>
            <person name="Kuo A."/>
            <person name="Sato A."/>
            <person name="Lyhne E.K."/>
            <person name="Kogle M.E."/>
            <person name="Wiebenga A."/>
            <person name="Kun R.S."/>
            <person name="Lubbers R.J."/>
            <person name="Makela M.R."/>
            <person name="Barry K."/>
            <person name="Chovatia M."/>
            <person name="Clum A."/>
            <person name="Daum C."/>
            <person name="Haridas S."/>
            <person name="He G."/>
            <person name="LaButti K."/>
            <person name="Lipzen A."/>
            <person name="Mondo S."/>
            <person name="Riley R."/>
            <person name="Salamov A."/>
            <person name="Simmons B.A."/>
            <person name="Magnuson J.K."/>
            <person name="Henrissat B."/>
            <person name="Mortensen U.H."/>
            <person name="Larsen T.O."/>
            <person name="Devries R.P."/>
            <person name="Grigoriev I.V."/>
            <person name="Machida M."/>
            <person name="Baker S.E."/>
            <person name="Andersen M.R."/>
        </authorList>
    </citation>
    <scope>NUCLEOTIDE SEQUENCE [LARGE SCALE GENOMIC DNA]</scope>
    <source>
        <strain evidence="2 3">IBT 29228</strain>
    </source>
</reference>
<protein>
    <submittedName>
        <fullName evidence="2">Uncharacterized protein</fullName>
    </submittedName>
</protein>
<feature type="region of interest" description="Disordered" evidence="1">
    <location>
        <begin position="69"/>
        <end position="97"/>
    </location>
</feature>
<dbReference type="Gene3D" id="3.40.50.300">
    <property type="entry name" value="P-loop containing nucleotide triphosphate hydrolases"/>
    <property type="match status" value="1"/>
</dbReference>
<gene>
    <name evidence="2" type="ORF">BDV26DRAFT_276846</name>
</gene>
<dbReference type="OrthoDB" id="3785626at2759"/>